<accession>A0A2A9NVJ4</accession>
<feature type="compositionally biased region" description="Low complexity" evidence="1">
    <location>
        <begin position="145"/>
        <end position="158"/>
    </location>
</feature>
<name>A0A2A9NVJ4_9AGAR</name>
<sequence length="234" mass="25623">MPSLRRTFSSPTVRSSPYPSYGLSSSLSAARAQSSHAHGYRRSSGSETTNRRVLADIEWWRVADGQLVDLGSDVGRRTLEVLTPRDQERRTGHEQQGSAPTASAEPEYDYTPWLSSPLFTATEDASPLPTDQFAALSISPHTPTPELDSASSSLLSSPESALSPLEDLSLDIPVRKVTSPSRRRKRVVTAPVFPSKKQLIDDFLFCDVNGYQPFGPYADFSISPLSSHSPMLLN</sequence>
<feature type="compositionally biased region" description="Low complexity" evidence="1">
    <location>
        <begin position="14"/>
        <end position="37"/>
    </location>
</feature>
<gene>
    <name evidence="2" type="ORF">AMATHDRAFT_46907</name>
</gene>
<evidence type="ECO:0000313" key="3">
    <source>
        <dbReference type="Proteomes" id="UP000242287"/>
    </source>
</evidence>
<dbReference type="AlphaFoldDB" id="A0A2A9NVJ4"/>
<keyword evidence="3" id="KW-1185">Reference proteome</keyword>
<feature type="region of interest" description="Disordered" evidence="1">
    <location>
        <begin position="81"/>
        <end position="108"/>
    </location>
</feature>
<organism evidence="2 3">
    <name type="scientific">Amanita thiersii Skay4041</name>
    <dbReference type="NCBI Taxonomy" id="703135"/>
    <lineage>
        <taxon>Eukaryota</taxon>
        <taxon>Fungi</taxon>
        <taxon>Dikarya</taxon>
        <taxon>Basidiomycota</taxon>
        <taxon>Agaricomycotina</taxon>
        <taxon>Agaricomycetes</taxon>
        <taxon>Agaricomycetidae</taxon>
        <taxon>Agaricales</taxon>
        <taxon>Pluteineae</taxon>
        <taxon>Amanitaceae</taxon>
        <taxon>Amanita</taxon>
    </lineage>
</organism>
<proteinExistence type="predicted"/>
<protein>
    <submittedName>
        <fullName evidence="2">Uncharacterized protein</fullName>
    </submittedName>
</protein>
<dbReference type="OrthoDB" id="3236040at2759"/>
<evidence type="ECO:0000313" key="2">
    <source>
        <dbReference type="EMBL" id="PFH51740.1"/>
    </source>
</evidence>
<feature type="compositionally biased region" description="Basic and acidic residues" evidence="1">
    <location>
        <begin position="81"/>
        <end position="93"/>
    </location>
</feature>
<feature type="region of interest" description="Disordered" evidence="1">
    <location>
        <begin position="135"/>
        <end position="158"/>
    </location>
</feature>
<evidence type="ECO:0000256" key="1">
    <source>
        <dbReference type="SAM" id="MobiDB-lite"/>
    </source>
</evidence>
<feature type="region of interest" description="Disordered" evidence="1">
    <location>
        <begin position="1"/>
        <end position="49"/>
    </location>
</feature>
<reference evidence="2 3" key="1">
    <citation type="submission" date="2014-02" db="EMBL/GenBank/DDBJ databases">
        <title>Transposable element dynamics among asymbiotic and ectomycorrhizal Amanita fungi.</title>
        <authorList>
            <consortium name="DOE Joint Genome Institute"/>
            <person name="Hess J."/>
            <person name="Skrede I."/>
            <person name="Wolfe B."/>
            <person name="LaButti K."/>
            <person name="Ohm R.A."/>
            <person name="Grigoriev I.V."/>
            <person name="Pringle A."/>
        </authorList>
    </citation>
    <scope>NUCLEOTIDE SEQUENCE [LARGE SCALE GENOMIC DNA]</scope>
    <source>
        <strain evidence="2 3">SKay4041</strain>
    </source>
</reference>
<dbReference type="EMBL" id="KZ301985">
    <property type="protein sequence ID" value="PFH51740.1"/>
    <property type="molecule type" value="Genomic_DNA"/>
</dbReference>
<feature type="compositionally biased region" description="Polar residues" evidence="1">
    <location>
        <begin position="1"/>
        <end position="13"/>
    </location>
</feature>
<dbReference type="Proteomes" id="UP000242287">
    <property type="component" value="Unassembled WGS sequence"/>
</dbReference>